<feature type="binding site" evidence="8">
    <location>
        <begin position="181"/>
        <end position="184"/>
    </location>
    <ligand>
        <name>GTP</name>
        <dbReference type="ChEBI" id="CHEBI:37565"/>
    </ligand>
</feature>
<dbReference type="FunFam" id="3.30.70.240:FF:000007">
    <property type="entry name" value="Translation factor GUF1, mitochondrial"/>
    <property type="match status" value="1"/>
</dbReference>
<evidence type="ECO:0000259" key="9">
    <source>
        <dbReference type="PROSITE" id="PS51722"/>
    </source>
</evidence>
<organism evidence="10 11">
    <name type="scientific">Vespula maculifrons</name>
    <name type="common">Eastern yellow jacket</name>
    <name type="synonym">Wasp</name>
    <dbReference type="NCBI Taxonomy" id="7453"/>
    <lineage>
        <taxon>Eukaryota</taxon>
        <taxon>Metazoa</taxon>
        <taxon>Ecdysozoa</taxon>
        <taxon>Arthropoda</taxon>
        <taxon>Hexapoda</taxon>
        <taxon>Insecta</taxon>
        <taxon>Pterygota</taxon>
        <taxon>Neoptera</taxon>
        <taxon>Endopterygota</taxon>
        <taxon>Hymenoptera</taxon>
        <taxon>Apocrita</taxon>
        <taxon>Aculeata</taxon>
        <taxon>Vespoidea</taxon>
        <taxon>Vespidae</taxon>
        <taxon>Vespinae</taxon>
        <taxon>Vespula</taxon>
    </lineage>
</organism>
<evidence type="ECO:0000256" key="1">
    <source>
        <dbReference type="ARBA" id="ARBA00005454"/>
    </source>
</evidence>
<dbReference type="InterPro" id="IPR009000">
    <property type="entry name" value="Transl_B-barrel_sf"/>
</dbReference>
<dbReference type="PROSITE" id="PS00301">
    <property type="entry name" value="G_TR_1"/>
    <property type="match status" value="1"/>
</dbReference>
<keyword evidence="6 8" id="KW-0342">GTP-binding</keyword>
<dbReference type="PANTHER" id="PTHR43512">
    <property type="entry name" value="TRANSLATION FACTOR GUF1-RELATED"/>
    <property type="match status" value="1"/>
</dbReference>
<comment type="similarity">
    <text evidence="1">Belongs to the TRAFAC class translation factor GTPase superfamily. Classic translation factor GTPase family. LepA subfamily.</text>
</comment>
<dbReference type="CDD" id="cd16260">
    <property type="entry name" value="EF4_III"/>
    <property type="match status" value="1"/>
</dbReference>
<dbReference type="InterPro" id="IPR006297">
    <property type="entry name" value="EF-4"/>
</dbReference>
<evidence type="ECO:0000256" key="6">
    <source>
        <dbReference type="ARBA" id="ARBA00023134"/>
    </source>
</evidence>
<dbReference type="InterPro" id="IPR000795">
    <property type="entry name" value="T_Tr_GTP-bd_dom"/>
</dbReference>
<dbReference type="GO" id="GO:0005525">
    <property type="term" value="F:GTP binding"/>
    <property type="evidence" value="ECO:0007669"/>
    <property type="project" value="UniProtKB-UniRule"/>
</dbReference>
<dbReference type="InterPro" id="IPR013842">
    <property type="entry name" value="LepA_CTD"/>
</dbReference>
<keyword evidence="2 8" id="KW-0547">Nucleotide-binding</keyword>
<keyword evidence="5 8" id="KW-0496">Mitochondrion</keyword>
<dbReference type="PRINTS" id="PR00315">
    <property type="entry name" value="ELONGATNFCT"/>
</dbReference>
<dbReference type="FunFam" id="3.30.70.2570:FF:000001">
    <property type="entry name" value="Translation factor GUF1, mitochondrial"/>
    <property type="match status" value="1"/>
</dbReference>
<evidence type="ECO:0000256" key="5">
    <source>
        <dbReference type="ARBA" id="ARBA00023128"/>
    </source>
</evidence>
<comment type="function">
    <text evidence="8">Promotes mitochondrial protein synthesis. May act as a fidelity factor of the translation reaction, by catalyzing a one-codon backward translocation of tRNAs on improperly translocated ribosomes. Binds to mitochondrial ribosomes in a GTP-dependent manner.</text>
</comment>
<dbReference type="CDD" id="cd03709">
    <property type="entry name" value="lepA_C"/>
    <property type="match status" value="1"/>
</dbReference>
<comment type="caution">
    <text evidence="10">The sequence shown here is derived from an EMBL/GenBank/DDBJ whole genome shotgun (WGS) entry which is preliminary data.</text>
</comment>
<dbReference type="Proteomes" id="UP001607303">
    <property type="component" value="Unassembled WGS sequence"/>
</dbReference>
<keyword evidence="11" id="KW-1185">Reference proteome</keyword>
<dbReference type="InterPro" id="IPR027417">
    <property type="entry name" value="P-loop_NTPase"/>
</dbReference>
<dbReference type="FunFam" id="2.40.30.10:FF:000015">
    <property type="entry name" value="Translation factor GUF1, mitochondrial"/>
    <property type="match status" value="1"/>
</dbReference>
<dbReference type="CDD" id="cd03699">
    <property type="entry name" value="EF4_II"/>
    <property type="match status" value="1"/>
</dbReference>
<dbReference type="Gene3D" id="2.40.30.10">
    <property type="entry name" value="Translation factors"/>
    <property type="match status" value="1"/>
</dbReference>
<feature type="domain" description="Tr-type G" evidence="9">
    <location>
        <begin position="54"/>
        <end position="235"/>
    </location>
</feature>
<dbReference type="Pfam" id="PF06421">
    <property type="entry name" value="LepA_C"/>
    <property type="match status" value="1"/>
</dbReference>
<evidence type="ECO:0000256" key="4">
    <source>
        <dbReference type="ARBA" id="ARBA00022801"/>
    </source>
</evidence>
<keyword evidence="3 8" id="KW-0999">Mitochondrion inner membrane</keyword>
<dbReference type="GO" id="GO:0005759">
    <property type="term" value="C:mitochondrial matrix"/>
    <property type="evidence" value="ECO:0007669"/>
    <property type="project" value="UniProtKB-UniRule"/>
</dbReference>
<dbReference type="CDD" id="cd01890">
    <property type="entry name" value="LepA"/>
    <property type="match status" value="1"/>
</dbReference>
<dbReference type="GO" id="GO:0005743">
    <property type="term" value="C:mitochondrial inner membrane"/>
    <property type="evidence" value="ECO:0007669"/>
    <property type="project" value="UniProtKB-SubCell"/>
</dbReference>
<dbReference type="HAMAP" id="MF_00071">
    <property type="entry name" value="LepA"/>
    <property type="match status" value="1"/>
</dbReference>
<evidence type="ECO:0000256" key="3">
    <source>
        <dbReference type="ARBA" id="ARBA00022792"/>
    </source>
</evidence>
<evidence type="ECO:0000256" key="7">
    <source>
        <dbReference type="ARBA" id="ARBA00023136"/>
    </source>
</evidence>
<keyword evidence="7 8" id="KW-0472">Membrane</keyword>
<dbReference type="InterPro" id="IPR005225">
    <property type="entry name" value="Small_GTP-bd"/>
</dbReference>
<dbReference type="Pfam" id="PF03144">
    <property type="entry name" value="GTP_EFTU_D2"/>
    <property type="match status" value="1"/>
</dbReference>
<protein>
    <recommendedName>
        <fullName evidence="8">Translation factor GUF1 homolog, mitochondrial</fullName>
        <ecNumber evidence="8">3.6.5.n1</ecNumber>
    </recommendedName>
    <alternativeName>
        <fullName evidence="8">Elongation factor 4 homolog</fullName>
        <shortName evidence="8">EF-4</shortName>
    </alternativeName>
    <alternativeName>
        <fullName evidence="8">GTPase GUF1 homolog</fullName>
    </alternativeName>
    <alternativeName>
        <fullName evidence="8">Ribosomal back-translocase</fullName>
    </alternativeName>
</protein>
<dbReference type="NCBIfam" id="TIGR01393">
    <property type="entry name" value="lepA"/>
    <property type="match status" value="1"/>
</dbReference>
<gene>
    <name evidence="10" type="ORF">V1477_000361</name>
</gene>
<dbReference type="NCBIfam" id="TIGR00231">
    <property type="entry name" value="small_GTP"/>
    <property type="match status" value="1"/>
</dbReference>
<dbReference type="InterPro" id="IPR035647">
    <property type="entry name" value="EFG_III/V"/>
</dbReference>
<dbReference type="FunFam" id="3.40.50.300:FF:000078">
    <property type="entry name" value="Elongation factor 4"/>
    <property type="match status" value="1"/>
</dbReference>
<dbReference type="PROSITE" id="PS51722">
    <property type="entry name" value="G_TR_2"/>
    <property type="match status" value="1"/>
</dbReference>
<dbReference type="AlphaFoldDB" id="A0ABD2D3Q4"/>
<dbReference type="InterPro" id="IPR031157">
    <property type="entry name" value="G_TR_CS"/>
</dbReference>
<dbReference type="SUPFAM" id="SSF52540">
    <property type="entry name" value="P-loop containing nucleoside triphosphate hydrolases"/>
    <property type="match status" value="1"/>
</dbReference>
<dbReference type="GO" id="GO:0043022">
    <property type="term" value="F:ribosome binding"/>
    <property type="evidence" value="ECO:0007669"/>
    <property type="project" value="UniProtKB-UniRule"/>
</dbReference>
<comment type="catalytic activity">
    <reaction evidence="8">
        <text>GTP + H2O = GDP + phosphate + H(+)</text>
        <dbReference type="Rhea" id="RHEA:19669"/>
        <dbReference type="ChEBI" id="CHEBI:15377"/>
        <dbReference type="ChEBI" id="CHEBI:15378"/>
        <dbReference type="ChEBI" id="CHEBI:37565"/>
        <dbReference type="ChEBI" id="CHEBI:43474"/>
        <dbReference type="ChEBI" id="CHEBI:58189"/>
        <dbReference type="EC" id="3.6.5.n1"/>
    </reaction>
</comment>
<dbReference type="EC" id="3.6.5.n1" evidence="8"/>
<dbReference type="Gene3D" id="3.30.70.870">
    <property type="entry name" value="Elongation Factor G (Translational Gtpase), domain 3"/>
    <property type="match status" value="1"/>
</dbReference>
<dbReference type="GO" id="GO:0006412">
    <property type="term" value="P:translation"/>
    <property type="evidence" value="ECO:0007669"/>
    <property type="project" value="UniProtKB-KW"/>
</dbReference>
<proteinExistence type="inferred from homology"/>
<keyword evidence="8" id="KW-0648">Protein biosynthesis</keyword>
<evidence type="ECO:0000256" key="2">
    <source>
        <dbReference type="ARBA" id="ARBA00022741"/>
    </source>
</evidence>
<accession>A0ABD2D3Q4</accession>
<dbReference type="Pfam" id="PF00679">
    <property type="entry name" value="EFG_C"/>
    <property type="match status" value="1"/>
</dbReference>
<dbReference type="SUPFAM" id="SSF54980">
    <property type="entry name" value="EF-G C-terminal domain-like"/>
    <property type="match status" value="2"/>
</dbReference>
<keyword evidence="4 8" id="KW-0378">Hydrolase</keyword>
<evidence type="ECO:0000256" key="8">
    <source>
        <dbReference type="HAMAP-Rule" id="MF_03137"/>
    </source>
</evidence>
<dbReference type="GO" id="GO:0003924">
    <property type="term" value="F:GTPase activity"/>
    <property type="evidence" value="ECO:0007669"/>
    <property type="project" value="UniProtKB-UniRule"/>
</dbReference>
<name>A0ABD2D3Q4_VESMC</name>
<dbReference type="Gene3D" id="3.40.50.300">
    <property type="entry name" value="P-loop containing nucleotide triphosphate hydrolases"/>
    <property type="match status" value="1"/>
</dbReference>
<dbReference type="GO" id="GO:0045727">
    <property type="term" value="P:positive regulation of translation"/>
    <property type="evidence" value="ECO:0007669"/>
    <property type="project" value="UniProtKB-UniRule"/>
</dbReference>
<dbReference type="SUPFAM" id="SSF50447">
    <property type="entry name" value="Translation proteins"/>
    <property type="match status" value="1"/>
</dbReference>
<comment type="similarity">
    <text evidence="8">Belongs to the GTP-binding elongation factor family. LepA subfamily.</text>
</comment>
<dbReference type="FunFam" id="3.30.70.870:FF:000004">
    <property type="entry name" value="Translation factor GUF1, mitochondrial"/>
    <property type="match status" value="1"/>
</dbReference>
<dbReference type="Pfam" id="PF00009">
    <property type="entry name" value="GTP_EFTU"/>
    <property type="match status" value="1"/>
</dbReference>
<evidence type="ECO:0000313" key="11">
    <source>
        <dbReference type="Proteomes" id="UP001607303"/>
    </source>
</evidence>
<feature type="binding site" evidence="8">
    <location>
        <begin position="127"/>
        <end position="131"/>
    </location>
    <ligand>
        <name>GTP</name>
        <dbReference type="ChEBI" id="CHEBI:37565"/>
    </ligand>
</feature>
<dbReference type="InterPro" id="IPR000640">
    <property type="entry name" value="EFG_V-like"/>
</dbReference>
<dbReference type="PANTHER" id="PTHR43512:SF7">
    <property type="entry name" value="TRANSLATION FACTOR GUF1, MITOCHONDRIAL"/>
    <property type="match status" value="1"/>
</dbReference>
<reference evidence="10 11" key="1">
    <citation type="journal article" date="2024" name="Ann. Entomol. Soc. Am.">
        <title>Genomic analyses of the southern and eastern yellowjacket wasps (Hymenoptera: Vespidae) reveal evolutionary signatures of social life.</title>
        <authorList>
            <person name="Catto M.A."/>
            <person name="Caine P.B."/>
            <person name="Orr S.E."/>
            <person name="Hunt B.G."/>
            <person name="Goodisman M.A.D."/>
        </authorList>
    </citation>
    <scope>NUCLEOTIDE SEQUENCE [LARGE SCALE GENOMIC DNA]</scope>
    <source>
        <strain evidence="10">232</strain>
        <tissue evidence="10">Head and thorax</tissue>
    </source>
</reference>
<dbReference type="InterPro" id="IPR038363">
    <property type="entry name" value="LepA_C_sf"/>
</dbReference>
<sequence>MVFWKLVKRLNRIQINYVFNNTDKIKHGTRCLYMQKQIYSTNENVEKTYEIPIENIRNFSIIAHVDHGKSTLADRLLEITGAIKRNSGKQVLDTLQVEKERGITVKAQTASLIYSYKGQNYLLNLIDTPGHVDFSSEVYRSLAACQGVILLVDANDGVQAQTVANFYLAIKRELVVIPVINKIDLPMADPERVKNQLETLFNINEKDVLKISAKLGTGVDELLQAILKRLPPPPVNRNLPFRALIFDSWYDKYKGAVSLIYVKDGSLSVGEHITSFASKKSYEIKEVALLRPEEEPVKTLFAGEVGSIKCNMRSSKEAHIGDTLYKKGHPVESLGGFTAIKPMVFAGVYPMDQSHFLSLQSAIDKLILNDSAVEIVPNSSAALGRGWRAGFLGLLHMEVFIQRLEQEYGTEPIVTAPGVTYKAKIKGQKNIIRYKGDIVVFNNPIDYPDKQITVEYYEPMILGTIITPDKYIGPVISLCLEKRGIEQFTQTIGNNRTLLKFSMPLNEVVLDFHDTLKTLTSGYASFDYEDDGYHSSEIVKLNILLNGNIVEELSTIVHCTKAKEVGKRMCNKLLDIIPRQLFEISIQAAVGSKILARETLKAYRKDVTAKLYGGDVTRRMKLLAKQKQGKNRMRMIGNISLPRETFINVLKR</sequence>
<evidence type="ECO:0000313" key="10">
    <source>
        <dbReference type="EMBL" id="KAL2751203.1"/>
    </source>
</evidence>
<dbReference type="InterPro" id="IPR035654">
    <property type="entry name" value="LepA_IV"/>
</dbReference>
<dbReference type="Gene3D" id="3.30.70.240">
    <property type="match status" value="1"/>
</dbReference>
<dbReference type="Gene3D" id="3.30.70.2570">
    <property type="entry name" value="Elongation factor 4, C-terminal domain"/>
    <property type="match status" value="1"/>
</dbReference>
<feature type="binding site" evidence="8">
    <location>
        <begin position="63"/>
        <end position="70"/>
    </location>
    <ligand>
        <name>GTP</name>
        <dbReference type="ChEBI" id="CHEBI:37565"/>
    </ligand>
</feature>
<dbReference type="EMBL" id="JAYRBN010000007">
    <property type="protein sequence ID" value="KAL2751203.1"/>
    <property type="molecule type" value="Genomic_DNA"/>
</dbReference>
<comment type="subcellular location">
    <subcellularLocation>
        <location evidence="8">Mitochondrion inner membrane</location>
        <topology evidence="8">Peripheral membrane protein</topology>
        <orientation evidence="8">Matrix side</orientation>
    </subcellularLocation>
</comment>
<dbReference type="InterPro" id="IPR004161">
    <property type="entry name" value="EFTu-like_2"/>
</dbReference>